<protein>
    <submittedName>
        <fullName evidence="2">Uncharacterized protein</fullName>
    </submittedName>
</protein>
<keyword evidence="1" id="KW-0812">Transmembrane</keyword>
<feature type="transmembrane region" description="Helical" evidence="1">
    <location>
        <begin position="156"/>
        <end position="175"/>
    </location>
</feature>
<dbReference type="EMBL" id="MN740760">
    <property type="protein sequence ID" value="QHS81881.1"/>
    <property type="molecule type" value="Genomic_DNA"/>
</dbReference>
<sequence>MLDSKLIVLAVTAGILFKLYDEIVDVKEIRDLVDPATTELIKASIIGIVTVFSLHDISFVIMIAIASTVFYLSDIYAYNESVSKDHRAIDNPFWYSGILYVFFILFLRPLSDYSVFLDLTDSKNQVLYGTLTVGLIASTIESYICPEEISKVKMIIRGLASVGFLVAIYLAFQVFDTYDGLKLSIIIGAMYFITSFIIKQGLLIYGKATHEESYLLETIYKSLKE</sequence>
<keyword evidence="1" id="KW-1133">Transmembrane helix</keyword>
<feature type="transmembrane region" description="Helical" evidence="1">
    <location>
        <begin position="45"/>
        <end position="72"/>
    </location>
</feature>
<proteinExistence type="predicted"/>
<keyword evidence="1" id="KW-0472">Membrane</keyword>
<dbReference type="AlphaFoldDB" id="A0A6C0ARF5"/>
<reference evidence="2" key="1">
    <citation type="journal article" date="2020" name="Nature">
        <title>Giant virus diversity and host interactions through global metagenomics.</title>
        <authorList>
            <person name="Schulz F."/>
            <person name="Roux S."/>
            <person name="Paez-Espino D."/>
            <person name="Jungbluth S."/>
            <person name="Walsh D.A."/>
            <person name="Denef V.J."/>
            <person name="McMahon K.D."/>
            <person name="Konstantinidis K.T."/>
            <person name="Eloe-Fadrosh E.A."/>
            <person name="Kyrpides N.C."/>
            <person name="Woyke T."/>
        </authorList>
    </citation>
    <scope>NUCLEOTIDE SEQUENCE</scope>
    <source>
        <strain evidence="2">GVMAG-S-1101164-72</strain>
    </source>
</reference>
<feature type="transmembrane region" description="Helical" evidence="1">
    <location>
        <begin position="126"/>
        <end position="144"/>
    </location>
</feature>
<organism evidence="2">
    <name type="scientific">viral metagenome</name>
    <dbReference type="NCBI Taxonomy" id="1070528"/>
    <lineage>
        <taxon>unclassified sequences</taxon>
        <taxon>metagenomes</taxon>
        <taxon>organismal metagenomes</taxon>
    </lineage>
</organism>
<feature type="transmembrane region" description="Helical" evidence="1">
    <location>
        <begin position="181"/>
        <end position="198"/>
    </location>
</feature>
<feature type="transmembrane region" description="Helical" evidence="1">
    <location>
        <begin position="93"/>
        <end position="111"/>
    </location>
</feature>
<evidence type="ECO:0000256" key="1">
    <source>
        <dbReference type="SAM" id="Phobius"/>
    </source>
</evidence>
<accession>A0A6C0ARF5</accession>
<evidence type="ECO:0000313" key="2">
    <source>
        <dbReference type="EMBL" id="QHS81881.1"/>
    </source>
</evidence>
<name>A0A6C0ARF5_9ZZZZ</name>